<dbReference type="InterPro" id="IPR001828">
    <property type="entry name" value="ANF_lig-bd_rcpt"/>
</dbReference>
<feature type="compositionally biased region" description="Basic and acidic residues" evidence="9">
    <location>
        <begin position="1725"/>
        <end position="1740"/>
    </location>
</feature>
<evidence type="ECO:0000256" key="10">
    <source>
        <dbReference type="SAM" id="Phobius"/>
    </source>
</evidence>
<feature type="transmembrane region" description="Helical" evidence="10">
    <location>
        <begin position="796"/>
        <end position="816"/>
    </location>
</feature>
<feature type="compositionally biased region" description="Basic residues" evidence="9">
    <location>
        <begin position="1714"/>
        <end position="1724"/>
    </location>
</feature>
<dbReference type="SUPFAM" id="SSF53822">
    <property type="entry name" value="Periplasmic binding protein-like I"/>
    <property type="match status" value="2"/>
</dbReference>
<evidence type="ECO:0000313" key="13">
    <source>
        <dbReference type="Proteomes" id="UP000241890"/>
    </source>
</evidence>
<feature type="transmembrane region" description="Helical" evidence="10">
    <location>
        <begin position="1640"/>
        <end position="1665"/>
    </location>
</feature>
<dbReference type="PANTHER" id="PTHR10519">
    <property type="entry name" value="GABA-B RECEPTOR"/>
    <property type="match status" value="1"/>
</dbReference>
<evidence type="ECO:0000256" key="8">
    <source>
        <dbReference type="ARBA" id="ARBA00023224"/>
    </source>
</evidence>
<dbReference type="InterPro" id="IPR028082">
    <property type="entry name" value="Peripla_BP_I"/>
</dbReference>
<comment type="caution">
    <text evidence="12">The sequence shown here is derived from an EMBL/GenBank/DDBJ whole genome shotgun (WGS) entry which is preliminary data.</text>
</comment>
<feature type="transmembrane region" description="Helical" evidence="10">
    <location>
        <begin position="767"/>
        <end position="790"/>
    </location>
</feature>
<evidence type="ECO:0000256" key="9">
    <source>
        <dbReference type="SAM" id="MobiDB-lite"/>
    </source>
</evidence>
<dbReference type="GO" id="GO:0007214">
    <property type="term" value="P:gamma-aminobutyric acid signaling pathway"/>
    <property type="evidence" value="ECO:0007669"/>
    <property type="project" value="TreeGrafter"/>
</dbReference>
<keyword evidence="3 10" id="KW-1133">Transmembrane helix</keyword>
<feature type="compositionally biased region" description="Low complexity" evidence="9">
    <location>
        <begin position="915"/>
        <end position="928"/>
    </location>
</feature>
<dbReference type="GO" id="GO:0038039">
    <property type="term" value="C:G protein-coupled receptor heterodimeric complex"/>
    <property type="evidence" value="ECO:0007669"/>
    <property type="project" value="TreeGrafter"/>
</dbReference>
<keyword evidence="7" id="KW-0325">Glycoprotein</keyword>
<organism evidence="12 13">
    <name type="scientific">Hondaea fermentalgiana</name>
    <dbReference type="NCBI Taxonomy" id="2315210"/>
    <lineage>
        <taxon>Eukaryota</taxon>
        <taxon>Sar</taxon>
        <taxon>Stramenopiles</taxon>
        <taxon>Bigyra</taxon>
        <taxon>Labyrinthulomycetes</taxon>
        <taxon>Thraustochytrida</taxon>
        <taxon>Thraustochytriidae</taxon>
        <taxon>Hondaea</taxon>
    </lineage>
</organism>
<evidence type="ECO:0000256" key="2">
    <source>
        <dbReference type="ARBA" id="ARBA00022692"/>
    </source>
</evidence>
<dbReference type="Pfam" id="PF01094">
    <property type="entry name" value="ANF_receptor"/>
    <property type="match status" value="2"/>
</dbReference>
<evidence type="ECO:0000256" key="7">
    <source>
        <dbReference type="ARBA" id="ARBA00023180"/>
    </source>
</evidence>
<keyword evidence="8" id="KW-0807">Transducer</keyword>
<proteinExistence type="predicted"/>
<feature type="region of interest" description="Disordered" evidence="9">
    <location>
        <begin position="1714"/>
        <end position="1765"/>
    </location>
</feature>
<keyword evidence="4" id="KW-0297">G-protein coupled receptor</keyword>
<evidence type="ECO:0000256" key="6">
    <source>
        <dbReference type="ARBA" id="ARBA00023170"/>
    </source>
</evidence>
<feature type="transmembrane region" description="Helical" evidence="10">
    <location>
        <begin position="1671"/>
        <end position="1691"/>
    </location>
</feature>
<sequence>MADFLVLACMLVAYLLIAYLLQACFFMARFILAVPIKLCDKILDRPHDLSRVDAKISIKVTLQLLSGLSTYDEGERTWLGRLSTTKAAAAIIAAQHCQERNGTVVEELSRSTGMEGCDNLEFAVTSWDTRSIQSVAVKSYLAGNSQSSDPTNFVIGTSRSLTSLPVSILANVNKIPIISYWATSPDFDDNSIHEQFLRTIPSDSATAAALAELFQEYNLAHAGMLYVDDTYGDGFRESLLVETNDRDITLEAFSYREGDSLSIKNAINGLAGTQLNVIFVVAFMADFPAIMDYFEARGMTGRGTLFIFSDAIGADELTQVVQAYPRLASILNATQVVQAVSGDDRNPVFDRLRANWPSYVRYADLINELLPGGANFSDPTLELDDDLTGDNLTLSIGEDLFTDSSIVESFIYDTAFAYDAVVSACRAACMSYANAGFPPIVDEPGEITFDGEDKRPTWLQGDALVDTMRNTSSFPFAGASGTVTFDSTTGSRVPGTAYFKLRSVVIDPESLVVDVKSVGDWDSGWTLEDGIFFPPGDTQTVPLQTDLPPEDLNLISTGLRNMAFAMVGLVFALCLFLGIWVWIKRDTRVVRKAQPEFLLYFLLGICMAVSSLAAFAYPESSVMGDRQASAACNVFLWLLSIGTTVTASAIILKLYRIMRIFHNPSLRSLLIRAASLLKIMATLLAINVIFLLVPTIVDPVSWQRIVVAEDEFGNPTSSYGTCYFSDSSTVKVCFGLLLAFHASLYVVGAAIAYKVRDIDSSFQEGKTLAVAVVWQFQLYLISAPIVLAVSATETEIKFLIICLAIFLANVFAALFVMGPKVHAVRYGLSEDPTQSDRPPSEWKSRGFSTATINDDIVRNSNRSTGTSGGIASGRVLGSGIFQRYGSDHEKRCCSMGSAPRRGGRREQEGEDKEGGSSSSSSSSSSLSSSATHVTVQLLTGLTSYEDGERVQLLGNIVTTKAVAAVIAVQHCQERNGMIVEALSAESMKGCEDLTFDIASYDTRSLQSVAVMSYLSGLSSTENATNVVIGTSRSVTSLPISVLANVNRVPVISYWASSSDLSDSSVHGQFFRTIPSDQATAKATADLLQRYKIGHAGMIYVDDPYGDSYRESLVQESAALGIEVLAYSYQASDKESVNLAIDSLNNTNFNVVVVVAFGNDIDAIVSQFHKNGMLGAGRLVIFGDVAGAEEVTQIVQRSPQLAEPLNASQVILAMGGRDDNAAYTRLKESWPSFIKYKDLINSHLPGGSRFMDPTIGVDDNLSGDNFTLQIDDDVFTSPAVVAGFIDGTAFTYDAVAASCRAACMSYLAAGGASASNQDVSTPVFNGEDRRPLWLRGDALGAQLKDMVDFPFSGTSGKVQFDAETGSRVPETASFVLQSIHIDPDTLVARMKMAGDWRYNWTLADDLIFPGGAQTAPLQIDLPFEDQNIVSQGLVAFAYALVSVVLLLCIALGGWVRLKRRTPVVRRAQPEFLYLFLLGIAIAALSLVSMAYTVDKTSGDPSADLACNTFTWFLSLGSTITATSIVLKLYRIMRIFHNPSLRLLLITASSLFKVMASVLLLNTILLAIPTAVEPARWERIVVKTDAFENPLESYATCVYAGGLVGRTCLWLLLVFHLSLYIVGASIAYRVRDVDSSFQEGKTLAIAVIWQFQLYLLAAPILLAVSATETRIKFLILCFAIGLANIFALLFVMGPKVHAVAYHMEDIQERRLLRQPRKHQKLRKYASPKRDKSDRSSLEDASREWNSPASKAAALQPADESSTESPPGFEASKMALLAQRPSGVDCDPCPESSQHLQNGRYDTSPLDATVPLPPSEVSPLSRVHRPNSIQEDFELTMDDDDDDDNDDDDDDGDAQLRLIAIARDHGASELESSISITKNDEGRLELA</sequence>
<keyword evidence="13" id="KW-1185">Reference proteome</keyword>
<accession>A0A2R5GBZ7</accession>
<dbReference type="PRINTS" id="PR00248">
    <property type="entry name" value="GPCRMGR"/>
</dbReference>
<feature type="region of interest" description="Disordered" evidence="9">
    <location>
        <begin position="1778"/>
        <end position="1852"/>
    </location>
</feature>
<feature type="transmembrane region" description="Helical" evidence="10">
    <location>
        <begin position="676"/>
        <end position="697"/>
    </location>
</feature>
<evidence type="ECO:0000313" key="12">
    <source>
        <dbReference type="EMBL" id="GBG25651.1"/>
    </source>
</evidence>
<dbReference type="InterPro" id="IPR017978">
    <property type="entry name" value="GPCR_3_C"/>
</dbReference>
<dbReference type="InParanoid" id="A0A2R5GBZ7"/>
<dbReference type="CDD" id="cd15047">
    <property type="entry name" value="7tmC_GABA-B-like"/>
    <property type="match status" value="1"/>
</dbReference>
<dbReference type="Pfam" id="PF00003">
    <property type="entry name" value="7tm_3"/>
    <property type="match status" value="2"/>
</dbReference>
<feature type="transmembrane region" description="Helical" evidence="10">
    <location>
        <begin position="1434"/>
        <end position="1454"/>
    </location>
</feature>
<keyword evidence="2 10" id="KW-0812">Transmembrane</keyword>
<feature type="transmembrane region" description="Helical" evidence="10">
    <location>
        <begin position="562"/>
        <end position="583"/>
    </location>
</feature>
<dbReference type="Gene3D" id="3.40.50.2300">
    <property type="match status" value="4"/>
</dbReference>
<feature type="region of interest" description="Disordered" evidence="9">
    <location>
        <begin position="1864"/>
        <end position="1884"/>
    </location>
</feature>
<keyword evidence="5 10" id="KW-0472">Membrane</keyword>
<feature type="compositionally biased region" description="Basic and acidic residues" evidence="9">
    <location>
        <begin position="1875"/>
        <end position="1884"/>
    </location>
</feature>
<dbReference type="Proteomes" id="UP000241890">
    <property type="component" value="Unassembled WGS sequence"/>
</dbReference>
<gene>
    <name evidence="12" type="ORF">FCC1311_018702</name>
</gene>
<dbReference type="EMBL" id="BEYU01000014">
    <property type="protein sequence ID" value="GBG25651.1"/>
    <property type="molecule type" value="Genomic_DNA"/>
</dbReference>
<feature type="compositionally biased region" description="Acidic residues" evidence="9">
    <location>
        <begin position="1828"/>
        <end position="1850"/>
    </location>
</feature>
<evidence type="ECO:0000256" key="4">
    <source>
        <dbReference type="ARBA" id="ARBA00023040"/>
    </source>
</evidence>
<dbReference type="GO" id="GO:0004965">
    <property type="term" value="F:G protein-coupled GABA receptor activity"/>
    <property type="evidence" value="ECO:0007669"/>
    <property type="project" value="InterPro"/>
</dbReference>
<feature type="transmembrane region" description="Helical" evidence="10">
    <location>
        <begin position="595"/>
        <end position="615"/>
    </location>
</feature>
<dbReference type="OrthoDB" id="43432at2759"/>
<feature type="transmembrane region" description="Helical" evidence="10">
    <location>
        <begin position="635"/>
        <end position="655"/>
    </location>
</feature>
<feature type="compositionally biased region" description="Polar residues" evidence="9">
    <location>
        <begin position="1788"/>
        <end position="1798"/>
    </location>
</feature>
<feature type="transmembrane region" description="Helical" evidence="10">
    <location>
        <begin position="1510"/>
        <end position="1529"/>
    </location>
</feature>
<dbReference type="PANTHER" id="PTHR10519:SF20">
    <property type="entry name" value="G-PROTEIN COUPLED RECEPTOR 156-RELATED"/>
    <property type="match status" value="1"/>
</dbReference>
<dbReference type="InterPro" id="IPR002455">
    <property type="entry name" value="GPCR3_GABA-B"/>
</dbReference>
<feature type="domain" description="G-protein coupled receptors family 3 profile" evidence="11">
    <location>
        <begin position="1504"/>
        <end position="1702"/>
    </location>
</feature>
<keyword evidence="6 12" id="KW-0675">Receptor</keyword>
<feature type="domain" description="G-protein coupled receptors family 3 profile" evidence="11">
    <location>
        <begin position="629"/>
        <end position="824"/>
    </location>
</feature>
<evidence type="ECO:0000259" key="11">
    <source>
        <dbReference type="PROSITE" id="PS50259"/>
    </source>
</evidence>
<comment type="subcellular location">
    <subcellularLocation>
        <location evidence="1">Membrane</location>
        <topology evidence="1">Multi-pass membrane protein</topology>
    </subcellularLocation>
</comment>
<feature type="transmembrane region" description="Helical" evidence="10">
    <location>
        <begin position="1607"/>
        <end position="1628"/>
    </location>
</feature>
<protein>
    <submittedName>
        <fullName evidence="12">Metabotropic glutamate receptor-like protein E</fullName>
    </submittedName>
</protein>
<dbReference type="InterPro" id="IPR000337">
    <property type="entry name" value="GPCR_3"/>
</dbReference>
<name>A0A2R5GBZ7_9STRA</name>
<evidence type="ECO:0000256" key="5">
    <source>
        <dbReference type="ARBA" id="ARBA00023136"/>
    </source>
</evidence>
<dbReference type="PROSITE" id="PS50259">
    <property type="entry name" value="G_PROTEIN_RECEP_F3_4"/>
    <property type="match status" value="2"/>
</dbReference>
<feature type="region of interest" description="Disordered" evidence="9">
    <location>
        <begin position="891"/>
        <end position="928"/>
    </location>
</feature>
<feature type="transmembrane region" description="Helical" evidence="10">
    <location>
        <begin position="1470"/>
        <end position="1490"/>
    </location>
</feature>
<evidence type="ECO:0000256" key="3">
    <source>
        <dbReference type="ARBA" id="ARBA00022989"/>
    </source>
</evidence>
<evidence type="ECO:0000256" key="1">
    <source>
        <dbReference type="ARBA" id="ARBA00004141"/>
    </source>
</evidence>
<reference evidence="12 13" key="1">
    <citation type="submission" date="2017-12" db="EMBL/GenBank/DDBJ databases">
        <title>Sequencing, de novo assembly and annotation of complete genome of a new Thraustochytrid species, strain FCC1311.</title>
        <authorList>
            <person name="Sedici K."/>
            <person name="Godart F."/>
            <person name="Aiese Cigliano R."/>
            <person name="Sanseverino W."/>
            <person name="Barakat M."/>
            <person name="Ortet P."/>
            <person name="Marechal E."/>
            <person name="Cagnac O."/>
            <person name="Amato A."/>
        </authorList>
    </citation>
    <scope>NUCLEOTIDE SEQUENCE [LARGE SCALE GENOMIC DNA]</scope>
</reference>